<protein>
    <submittedName>
        <fullName evidence="1">Uncharacterized protein</fullName>
    </submittedName>
</protein>
<dbReference type="Proteomes" id="UP000030106">
    <property type="component" value="Unassembled WGS sequence"/>
</dbReference>
<gene>
    <name evidence="1" type="ORF">BBAD15_g1777</name>
</gene>
<evidence type="ECO:0000313" key="2">
    <source>
        <dbReference type="Proteomes" id="UP000030106"/>
    </source>
</evidence>
<sequence length="104" mass="11600">MHIVRQQRVQGVAADARHALGAHALHDERMSGQRIAVPDAPRAQQQRIEEVAISGRAHIERLAAVEQERYLDVRLAAILLKLEQLGDEISQRASLRLLADEVKA</sequence>
<name>A0A0A2VXV4_BEABA</name>
<comment type="caution">
    <text evidence="1">The sequence shown here is derived from an EMBL/GenBank/DDBJ whole genome shotgun (WGS) entry which is preliminary data.</text>
</comment>
<dbReference type="EMBL" id="ANFO01000115">
    <property type="protein sequence ID" value="KGQ12483.1"/>
    <property type="molecule type" value="Genomic_DNA"/>
</dbReference>
<reference evidence="1 2" key="1">
    <citation type="submission" date="2012-10" db="EMBL/GenBank/DDBJ databases">
        <title>Genome sequencing and analysis of entomopathogenic fungi Beauveria bassiana D1-5.</title>
        <authorList>
            <person name="Li Q."/>
            <person name="Wang L."/>
            <person name="Zhang Z."/>
            <person name="Wang Q."/>
            <person name="Ren J."/>
            <person name="Wang M."/>
            <person name="Xu W."/>
            <person name="Wang J."/>
            <person name="Lu Y."/>
            <person name="Du Q."/>
            <person name="Sun Z."/>
        </authorList>
    </citation>
    <scope>NUCLEOTIDE SEQUENCE [LARGE SCALE GENOMIC DNA]</scope>
    <source>
        <strain evidence="1 2">D1-5</strain>
    </source>
</reference>
<evidence type="ECO:0000313" key="1">
    <source>
        <dbReference type="EMBL" id="KGQ12483.1"/>
    </source>
</evidence>
<proteinExistence type="predicted"/>
<accession>A0A0A2VXV4</accession>
<organism evidence="1 2">
    <name type="scientific">Beauveria bassiana D1-5</name>
    <dbReference type="NCBI Taxonomy" id="1245745"/>
    <lineage>
        <taxon>Eukaryota</taxon>
        <taxon>Fungi</taxon>
        <taxon>Dikarya</taxon>
        <taxon>Ascomycota</taxon>
        <taxon>Pezizomycotina</taxon>
        <taxon>Sordariomycetes</taxon>
        <taxon>Hypocreomycetidae</taxon>
        <taxon>Hypocreales</taxon>
        <taxon>Cordycipitaceae</taxon>
        <taxon>Beauveria</taxon>
    </lineage>
</organism>
<dbReference type="HOGENOM" id="CLU_2249615_0_0_1"/>
<dbReference type="AlphaFoldDB" id="A0A0A2VXV4"/>